<keyword evidence="8" id="KW-1133">Transmembrane helix</keyword>
<proteinExistence type="inferred from homology"/>
<comment type="catalytic activity">
    <reaction evidence="1 7">
        <text>Endohydrolysis of (1-&gt;4)-beta-D-glucosidic linkages in cellulose, lichenin and cereal beta-D-glucans.</text>
        <dbReference type="EC" id="3.2.1.4"/>
    </reaction>
</comment>
<evidence type="ECO:0000256" key="6">
    <source>
        <dbReference type="PROSITE-ProRule" id="PRU10060"/>
    </source>
</evidence>
<dbReference type="InterPro" id="IPR008928">
    <property type="entry name" value="6-hairpin_glycosidase_sf"/>
</dbReference>
<dbReference type="GO" id="GO:0008810">
    <property type="term" value="F:cellulase activity"/>
    <property type="evidence" value="ECO:0007669"/>
    <property type="project" value="UniProtKB-EC"/>
</dbReference>
<comment type="similarity">
    <text evidence="2 6 7">Belongs to the glycosyl hydrolase 9 (cellulase E) family.</text>
</comment>
<keyword evidence="8" id="KW-0812">Transmembrane</keyword>
<evidence type="ECO:0000256" key="2">
    <source>
        <dbReference type="ARBA" id="ARBA00007072"/>
    </source>
</evidence>
<dbReference type="SUPFAM" id="SSF48208">
    <property type="entry name" value="Six-hairpin glycosidases"/>
    <property type="match status" value="1"/>
</dbReference>
<evidence type="ECO:0000256" key="5">
    <source>
        <dbReference type="ARBA" id="ARBA00023326"/>
    </source>
</evidence>
<keyword evidence="6 7" id="KW-0378">Hydrolase</keyword>
<evidence type="ECO:0000256" key="1">
    <source>
        <dbReference type="ARBA" id="ARBA00000966"/>
    </source>
</evidence>
<dbReference type="GO" id="GO:0030245">
    <property type="term" value="P:cellulose catabolic process"/>
    <property type="evidence" value="ECO:0007669"/>
    <property type="project" value="UniProtKB-KW"/>
</dbReference>
<name>A0A9W8TGS4_9AGAR</name>
<dbReference type="EMBL" id="JANKHO010000005">
    <property type="protein sequence ID" value="KAJ3517990.1"/>
    <property type="molecule type" value="Genomic_DNA"/>
</dbReference>
<evidence type="ECO:0000313" key="11">
    <source>
        <dbReference type="Proteomes" id="UP001148786"/>
    </source>
</evidence>
<feature type="active site" evidence="6">
    <location>
        <position position="38"/>
    </location>
</feature>
<comment type="caution">
    <text evidence="10">The sequence shown here is derived from an EMBL/GenBank/DDBJ whole genome shotgun (WGS) entry which is preliminary data.</text>
</comment>
<evidence type="ECO:0000259" key="9">
    <source>
        <dbReference type="Pfam" id="PF00759"/>
    </source>
</evidence>
<protein>
    <recommendedName>
        <fullName evidence="7">Endoglucanase</fullName>
        <ecNumber evidence="7">3.2.1.4</ecNumber>
    </recommendedName>
</protein>
<keyword evidence="5 6" id="KW-0624">Polysaccharide degradation</keyword>
<feature type="domain" description="Glycoside hydrolase family 9" evidence="9">
    <location>
        <begin position="15"/>
        <end position="59"/>
    </location>
</feature>
<dbReference type="AlphaFoldDB" id="A0A9W8TGS4"/>
<keyword evidence="8" id="KW-0472">Membrane</keyword>
<organism evidence="10 11">
    <name type="scientific">Agrocybe chaxingu</name>
    <dbReference type="NCBI Taxonomy" id="84603"/>
    <lineage>
        <taxon>Eukaryota</taxon>
        <taxon>Fungi</taxon>
        <taxon>Dikarya</taxon>
        <taxon>Basidiomycota</taxon>
        <taxon>Agaricomycotina</taxon>
        <taxon>Agaricomycetes</taxon>
        <taxon>Agaricomycetidae</taxon>
        <taxon>Agaricales</taxon>
        <taxon>Agaricineae</taxon>
        <taxon>Strophariaceae</taxon>
        <taxon>Agrocybe</taxon>
    </lineage>
</organism>
<reference evidence="10" key="1">
    <citation type="submission" date="2022-07" db="EMBL/GenBank/DDBJ databases">
        <title>Genome Sequence of Agrocybe chaxingu.</title>
        <authorList>
            <person name="Buettner E."/>
        </authorList>
    </citation>
    <scope>NUCLEOTIDE SEQUENCE</scope>
    <source>
        <strain evidence="10">MP-N11</strain>
    </source>
</reference>
<dbReference type="Pfam" id="PF00759">
    <property type="entry name" value="Glyco_hydro_9"/>
    <property type="match status" value="1"/>
</dbReference>
<keyword evidence="3 7" id="KW-0136">Cellulose degradation</keyword>
<dbReference type="PROSITE" id="PS00698">
    <property type="entry name" value="GH9_3"/>
    <property type="match status" value="1"/>
</dbReference>
<evidence type="ECO:0000313" key="10">
    <source>
        <dbReference type="EMBL" id="KAJ3517990.1"/>
    </source>
</evidence>
<keyword evidence="11" id="KW-1185">Reference proteome</keyword>
<evidence type="ECO:0000256" key="3">
    <source>
        <dbReference type="ARBA" id="ARBA00023001"/>
    </source>
</evidence>
<keyword evidence="4 6" id="KW-0119">Carbohydrate metabolism</keyword>
<dbReference type="InterPro" id="IPR001701">
    <property type="entry name" value="Glyco_hydro_9"/>
</dbReference>
<dbReference type="InterPro" id="IPR012341">
    <property type="entry name" value="6hp_glycosidase-like_sf"/>
</dbReference>
<dbReference type="EC" id="3.2.1.4" evidence="7"/>
<sequence>MASGGIDIGNIDTDPVEEAYVLYGAVVGGPDKRGRFFDIRSDWPQTEVALDYNAPMLTLAAMHVAADTSEPYYTSLQAGAYDRVKPKGRPCDSAYQDGCEAGRLNKKATLAMAIVVTVVGLVLIGLSAWYLILLYRARSDVGGKF</sequence>
<dbReference type="OrthoDB" id="10257085at2759"/>
<dbReference type="InterPro" id="IPR033126">
    <property type="entry name" value="Glyco_hydro_9_Asp/Glu_AS"/>
</dbReference>
<accession>A0A9W8TGS4</accession>
<dbReference type="Gene3D" id="1.50.10.10">
    <property type="match status" value="1"/>
</dbReference>
<feature type="transmembrane region" description="Helical" evidence="8">
    <location>
        <begin position="110"/>
        <end position="132"/>
    </location>
</feature>
<gene>
    <name evidence="10" type="ORF">NLJ89_g173</name>
</gene>
<evidence type="ECO:0000256" key="8">
    <source>
        <dbReference type="SAM" id="Phobius"/>
    </source>
</evidence>
<feature type="active site" evidence="6">
    <location>
        <position position="47"/>
    </location>
</feature>
<evidence type="ECO:0000256" key="7">
    <source>
        <dbReference type="RuleBase" id="RU361166"/>
    </source>
</evidence>
<keyword evidence="6 7" id="KW-0326">Glycosidase</keyword>
<evidence type="ECO:0000256" key="4">
    <source>
        <dbReference type="ARBA" id="ARBA00023277"/>
    </source>
</evidence>
<dbReference type="Proteomes" id="UP001148786">
    <property type="component" value="Unassembled WGS sequence"/>
</dbReference>